<comment type="catalytic activity">
    <reaction evidence="9">
        <text>a 6-O-methyl-2'-deoxyguanosine in DNA + L-cysteinyl-[protein] = S-methyl-L-cysteinyl-[protein] + a 2'-deoxyguanosine in DNA</text>
        <dbReference type="Rhea" id="RHEA:24000"/>
        <dbReference type="Rhea" id="RHEA-COMP:10131"/>
        <dbReference type="Rhea" id="RHEA-COMP:10132"/>
        <dbReference type="Rhea" id="RHEA-COMP:11367"/>
        <dbReference type="Rhea" id="RHEA-COMP:11368"/>
        <dbReference type="ChEBI" id="CHEBI:29950"/>
        <dbReference type="ChEBI" id="CHEBI:82612"/>
        <dbReference type="ChEBI" id="CHEBI:85445"/>
        <dbReference type="ChEBI" id="CHEBI:85448"/>
        <dbReference type="EC" id="2.1.1.63"/>
    </reaction>
</comment>
<dbReference type="Pfam" id="PF02805">
    <property type="entry name" value="Ada_Zn_binding"/>
    <property type="match status" value="1"/>
</dbReference>
<dbReference type="GO" id="GO:0032259">
    <property type="term" value="P:methylation"/>
    <property type="evidence" value="ECO:0007669"/>
    <property type="project" value="UniProtKB-KW"/>
</dbReference>
<feature type="binding site" evidence="12">
    <location>
        <position position="70"/>
    </location>
    <ligand>
        <name>Zn(2+)</name>
        <dbReference type="ChEBI" id="CHEBI:29105"/>
    </ligand>
</feature>
<dbReference type="InterPro" id="IPR036631">
    <property type="entry name" value="MGMT_N_sf"/>
</dbReference>
<keyword evidence="5" id="KW-0805">Transcription regulation</keyword>
<dbReference type="InterPro" id="IPR036388">
    <property type="entry name" value="WH-like_DNA-bd_sf"/>
</dbReference>
<dbReference type="Gene3D" id="3.40.10.10">
    <property type="entry name" value="DNA Methylphosphotriester Repair Domain"/>
    <property type="match status" value="1"/>
</dbReference>
<name>A0AAU9CLG1_9BACT</name>
<keyword evidence="11" id="KW-0862">Zinc</keyword>
<dbReference type="InterPro" id="IPR016221">
    <property type="entry name" value="Bifunct_regulatory_prot_Ada"/>
</dbReference>
<evidence type="ECO:0000256" key="4">
    <source>
        <dbReference type="ARBA" id="ARBA00022763"/>
    </source>
</evidence>
<evidence type="ECO:0000256" key="3">
    <source>
        <dbReference type="ARBA" id="ARBA00022679"/>
    </source>
</evidence>
<keyword evidence="7" id="KW-0804">Transcription</keyword>
<dbReference type="RefSeq" id="WP_338391429.1">
    <property type="nucleotide sequence ID" value="NZ_AP025314.1"/>
</dbReference>
<dbReference type="PIRSF" id="PIRSF000409">
    <property type="entry name" value="Ada"/>
    <property type="match status" value="1"/>
</dbReference>
<evidence type="ECO:0000256" key="6">
    <source>
        <dbReference type="ARBA" id="ARBA00023159"/>
    </source>
</evidence>
<dbReference type="NCBIfam" id="TIGR00589">
    <property type="entry name" value="ogt"/>
    <property type="match status" value="1"/>
</dbReference>
<feature type="binding site" evidence="12">
    <location>
        <position position="39"/>
    </location>
    <ligand>
        <name>Zn(2+)</name>
        <dbReference type="ChEBI" id="CHEBI:29105"/>
    </ligand>
</feature>
<keyword evidence="2" id="KW-0489">Methyltransferase</keyword>
<dbReference type="KEGG" id="fax:FUAX_22730"/>
<dbReference type="SUPFAM" id="SSF57884">
    <property type="entry name" value="Ada DNA repair protein, N-terminal domain (N-Ada 10)"/>
    <property type="match status" value="1"/>
</dbReference>
<evidence type="ECO:0000256" key="11">
    <source>
        <dbReference type="PIRSR" id="PIRSR000409-2"/>
    </source>
</evidence>
<accession>A0AAU9CLG1</accession>
<feature type="domain" description="HTH araC/xylS-type" evidence="13">
    <location>
        <begin position="84"/>
        <end position="183"/>
    </location>
</feature>
<dbReference type="Pfam" id="PF12833">
    <property type="entry name" value="HTH_18"/>
    <property type="match status" value="1"/>
</dbReference>
<dbReference type="InterPro" id="IPR014048">
    <property type="entry name" value="MethylDNA_cys_MeTrfase_DNA-bd"/>
</dbReference>
<keyword evidence="11" id="KW-0479">Metal-binding</keyword>
<evidence type="ECO:0000313" key="14">
    <source>
        <dbReference type="EMBL" id="BDD09841.1"/>
    </source>
</evidence>
<feature type="binding site" evidence="11">
    <location>
        <position position="68"/>
    </location>
    <ligand>
        <name>DNA</name>
        <dbReference type="ChEBI" id="CHEBI:16991"/>
    </ligand>
</feature>
<dbReference type="GO" id="GO:0008270">
    <property type="term" value="F:zinc ion binding"/>
    <property type="evidence" value="ECO:0007669"/>
    <property type="project" value="InterPro"/>
</dbReference>
<dbReference type="Pfam" id="PF02870">
    <property type="entry name" value="Methyltransf_1N"/>
    <property type="match status" value="1"/>
</dbReference>
<evidence type="ECO:0000256" key="7">
    <source>
        <dbReference type="ARBA" id="ARBA00023163"/>
    </source>
</evidence>
<evidence type="ECO:0000259" key="13">
    <source>
        <dbReference type="PROSITE" id="PS01124"/>
    </source>
</evidence>
<feature type="binding site" evidence="12">
    <location>
        <position position="43"/>
    </location>
    <ligand>
        <name>Zn(2+)</name>
        <dbReference type="ChEBI" id="CHEBI:29105"/>
    </ligand>
</feature>
<keyword evidence="3" id="KW-0808">Transferase</keyword>
<evidence type="ECO:0000256" key="10">
    <source>
        <dbReference type="PIRSR" id="PIRSR000409-1"/>
    </source>
</evidence>
<evidence type="ECO:0000256" key="8">
    <source>
        <dbReference type="ARBA" id="ARBA00023204"/>
    </source>
</evidence>
<dbReference type="Pfam" id="PF01035">
    <property type="entry name" value="DNA_binding_1"/>
    <property type="match status" value="1"/>
</dbReference>
<keyword evidence="6" id="KW-0010">Activator</keyword>
<dbReference type="InterPro" id="IPR001497">
    <property type="entry name" value="MethylDNA_cys_MeTrfase_AS"/>
</dbReference>
<keyword evidence="4" id="KW-0227">DNA damage</keyword>
<feature type="active site" description="Nucleophile; methyl group acceptor from either O6-methylguanine or O4-methylthymine" evidence="10">
    <location>
        <position position="320"/>
    </location>
</feature>
<feature type="active site" description="Nucleophile; methyl group acceptor from methylphosphotriester" evidence="10">
    <location>
        <position position="39"/>
    </location>
</feature>
<protein>
    <submittedName>
        <fullName evidence="14">XRE family transcriptional regulator</fullName>
    </submittedName>
</protein>
<dbReference type="PROSITE" id="PS01124">
    <property type="entry name" value="HTH_ARAC_FAMILY_2"/>
    <property type="match status" value="1"/>
</dbReference>
<dbReference type="InterPro" id="IPR008332">
    <property type="entry name" value="MethylG_MeTrfase_N"/>
</dbReference>
<dbReference type="Gene3D" id="1.10.10.10">
    <property type="entry name" value="Winged helix-like DNA-binding domain superfamily/Winged helix DNA-binding domain"/>
    <property type="match status" value="1"/>
</dbReference>
<dbReference type="Gene3D" id="1.10.10.60">
    <property type="entry name" value="Homeodomain-like"/>
    <property type="match status" value="1"/>
</dbReference>
<dbReference type="SUPFAM" id="SSF46689">
    <property type="entry name" value="Homeodomain-like"/>
    <property type="match status" value="1"/>
</dbReference>
<organism evidence="14 15">
    <name type="scientific">Fulvitalea axinellae</name>
    <dbReference type="NCBI Taxonomy" id="1182444"/>
    <lineage>
        <taxon>Bacteria</taxon>
        <taxon>Pseudomonadati</taxon>
        <taxon>Bacteroidota</taxon>
        <taxon>Cytophagia</taxon>
        <taxon>Cytophagales</taxon>
        <taxon>Persicobacteraceae</taxon>
        <taxon>Fulvitalea</taxon>
    </lineage>
</organism>
<dbReference type="Gene3D" id="3.30.160.70">
    <property type="entry name" value="Methylated DNA-protein cysteine methyltransferase domain"/>
    <property type="match status" value="1"/>
</dbReference>
<feature type="binding site" evidence="11">
    <location>
        <position position="35"/>
    </location>
    <ligand>
        <name>DNA</name>
        <dbReference type="ChEBI" id="CHEBI:16991"/>
    </ligand>
</feature>
<evidence type="ECO:0000256" key="2">
    <source>
        <dbReference type="ARBA" id="ARBA00022603"/>
    </source>
</evidence>
<dbReference type="InterPro" id="IPR036217">
    <property type="entry name" value="MethylDNA_cys_MeTrfase_DNAb"/>
</dbReference>
<evidence type="ECO:0000256" key="1">
    <source>
        <dbReference type="ARBA" id="ARBA00001286"/>
    </source>
</evidence>
<dbReference type="PANTHER" id="PTHR10815">
    <property type="entry name" value="METHYLATED-DNA--PROTEIN-CYSTEINE METHYLTRANSFERASE"/>
    <property type="match status" value="1"/>
</dbReference>
<evidence type="ECO:0000256" key="5">
    <source>
        <dbReference type="ARBA" id="ARBA00023015"/>
    </source>
</evidence>
<dbReference type="InterPro" id="IPR018060">
    <property type="entry name" value="HTH_AraC"/>
</dbReference>
<feature type="binding site" evidence="11">
    <location>
        <position position="44"/>
    </location>
    <ligand>
        <name>DNA</name>
        <dbReference type="ChEBI" id="CHEBI:16991"/>
    </ligand>
</feature>
<dbReference type="InterPro" id="IPR009057">
    <property type="entry name" value="Homeodomain-like_sf"/>
</dbReference>
<dbReference type="GO" id="GO:0006281">
    <property type="term" value="P:DNA repair"/>
    <property type="evidence" value="ECO:0007669"/>
    <property type="project" value="UniProtKB-KW"/>
</dbReference>
<dbReference type="SUPFAM" id="SSF46767">
    <property type="entry name" value="Methylated DNA-protein cysteine methyltransferase, C-terminal domain"/>
    <property type="match status" value="1"/>
</dbReference>
<comment type="cofactor">
    <cofactor evidence="11">
        <name>Zn(2+)</name>
        <dbReference type="ChEBI" id="CHEBI:29105"/>
    </cofactor>
    <text evidence="11">Binds 1 zinc ion per subunit.</text>
</comment>
<proteinExistence type="predicted"/>
<evidence type="ECO:0000256" key="12">
    <source>
        <dbReference type="PIRSR" id="PIRSR000409-3"/>
    </source>
</evidence>
<dbReference type="CDD" id="cd06445">
    <property type="entry name" value="ATase"/>
    <property type="match status" value="1"/>
</dbReference>
<dbReference type="EMBL" id="AP025314">
    <property type="protein sequence ID" value="BDD09841.1"/>
    <property type="molecule type" value="Genomic_DNA"/>
</dbReference>
<dbReference type="Proteomes" id="UP001348817">
    <property type="component" value="Chromosome"/>
</dbReference>
<keyword evidence="8" id="KW-0234">DNA repair</keyword>
<evidence type="ECO:0000313" key="15">
    <source>
        <dbReference type="Proteomes" id="UP001348817"/>
    </source>
</evidence>
<feature type="binding site" evidence="12">
    <location>
        <position position="73"/>
    </location>
    <ligand>
        <name>Zn(2+)</name>
        <dbReference type="ChEBI" id="CHEBI:29105"/>
    </ligand>
</feature>
<dbReference type="InterPro" id="IPR004026">
    <property type="entry name" value="Ada_DNA_repair_Zn-bd"/>
</dbReference>
<dbReference type="GO" id="GO:0003700">
    <property type="term" value="F:DNA-binding transcription factor activity"/>
    <property type="evidence" value="ECO:0007669"/>
    <property type="project" value="InterPro"/>
</dbReference>
<comment type="catalytic activity">
    <reaction evidence="1">
        <text>a 4-O-methyl-thymidine in DNA + L-cysteinyl-[protein] = a thymidine in DNA + S-methyl-L-cysteinyl-[protein]</text>
        <dbReference type="Rhea" id="RHEA:53428"/>
        <dbReference type="Rhea" id="RHEA-COMP:10131"/>
        <dbReference type="Rhea" id="RHEA-COMP:10132"/>
        <dbReference type="Rhea" id="RHEA-COMP:13555"/>
        <dbReference type="Rhea" id="RHEA-COMP:13556"/>
        <dbReference type="ChEBI" id="CHEBI:29950"/>
        <dbReference type="ChEBI" id="CHEBI:82612"/>
        <dbReference type="ChEBI" id="CHEBI:137386"/>
        <dbReference type="ChEBI" id="CHEBI:137387"/>
        <dbReference type="EC" id="2.1.1.63"/>
    </reaction>
</comment>
<sequence>MAFVSDIEKRERYYKAVKERDTSFIGSFFLGVKTTGIFCIPSCRARTPKFANVVFSHDSKELLAHGFRPCKICKPTNHAYEPPEEVQKALAIMMANPYEKVTDATLRAEGIAPEKIRRWFKKHHGMTFQAYQRMTRINMAFQELKKGGKVTDTAFNSGYGSLSGFGYAFKNLLGKSPKEGELQNVVLASRLTTPLGPMFVFATDKGICLLEFTDRKMLETELAEVQKRYGAVILSGENEHIKQAKKELGEYFEGKRKRFAVALDLSPTPSQKEAWDRLLSVGFGQTRTYASMAEEAGPETSVSDIIRANGQNRVAIIVPCHRLLEEDGALAGYGGGLQRKRWLLDHEKANNID</sequence>
<dbReference type="SMART" id="SM00342">
    <property type="entry name" value="HTH_ARAC"/>
    <property type="match status" value="1"/>
</dbReference>
<dbReference type="PANTHER" id="PTHR10815:SF5">
    <property type="entry name" value="METHYLATED-DNA--PROTEIN-CYSTEINE METHYLTRANSFERASE"/>
    <property type="match status" value="1"/>
</dbReference>
<dbReference type="PROSITE" id="PS00374">
    <property type="entry name" value="MGMT"/>
    <property type="match status" value="1"/>
</dbReference>
<gene>
    <name evidence="14" type="ORF">FUAX_22730</name>
</gene>
<dbReference type="SUPFAM" id="SSF53155">
    <property type="entry name" value="Methylated DNA-protein cysteine methyltransferase domain"/>
    <property type="match status" value="1"/>
</dbReference>
<evidence type="ECO:0000256" key="9">
    <source>
        <dbReference type="ARBA" id="ARBA00049348"/>
    </source>
</evidence>
<dbReference type="AlphaFoldDB" id="A0AAU9CLG1"/>
<dbReference type="InterPro" id="IPR035451">
    <property type="entry name" value="Ada-like_dom_sf"/>
</dbReference>
<keyword evidence="15" id="KW-1185">Reference proteome</keyword>
<dbReference type="GO" id="GO:0003908">
    <property type="term" value="F:methylated-DNA-[protein]-cysteine S-methyltransferase activity"/>
    <property type="evidence" value="ECO:0007669"/>
    <property type="project" value="UniProtKB-EC"/>
</dbReference>
<dbReference type="GO" id="GO:0043565">
    <property type="term" value="F:sequence-specific DNA binding"/>
    <property type="evidence" value="ECO:0007669"/>
    <property type="project" value="InterPro"/>
</dbReference>
<reference evidence="14 15" key="1">
    <citation type="submission" date="2021-12" db="EMBL/GenBank/DDBJ databases">
        <title>Genome sequencing of bacteria with rrn-lacking chromosome and rrn-plasmid.</title>
        <authorList>
            <person name="Anda M."/>
            <person name="Iwasaki W."/>
        </authorList>
    </citation>
    <scope>NUCLEOTIDE SEQUENCE [LARGE SCALE GENOMIC DNA]</scope>
    <source>
        <strain evidence="14 15">DSM 100852</strain>
    </source>
</reference>
<feature type="binding site" evidence="11">
    <location>
        <position position="46"/>
    </location>
    <ligand>
        <name>DNA</name>
        <dbReference type="ChEBI" id="CHEBI:16991"/>
    </ligand>
</feature>